<dbReference type="Pfam" id="PF06891">
    <property type="entry name" value="P2_Phage_GpR"/>
    <property type="match status" value="1"/>
</dbReference>
<reference evidence="1 2" key="1">
    <citation type="submission" date="2013-04" db="EMBL/GenBank/DDBJ databases">
        <authorList>
            <person name="McClelland M."/>
            <person name="Porwollik S."/>
            <person name="Desai P."/>
            <person name="Cheng P."/>
            <person name="Wollam A."/>
            <person name="Pepin K."/>
            <person name="Palsikar V.B."/>
            <person name="Fulton L."/>
            <person name="Fulton R."/>
            <person name="Delehaunty K."/>
            <person name="Fronick C."/>
            <person name="Godfrey J."/>
            <person name="Waligorski J."/>
            <person name="Appelbaum E."/>
            <person name="Tomlinson C."/>
            <person name="Warren W."/>
            <person name="Sodergren E."/>
            <person name="Weinstock G."/>
            <person name="Wilson R.K."/>
        </authorList>
    </citation>
    <scope>NUCLEOTIDE SEQUENCE [LARGE SCALE GENOMIC DNA]</scope>
    <source>
        <strain evidence="1 2">2009K0958</strain>
    </source>
</reference>
<dbReference type="InterPro" id="IPR009678">
    <property type="entry name" value="Phage_tail_completion_R"/>
</dbReference>
<sequence length="167" mass="18888">MKLRPLGRSVLTKWTRSLRVRSETVNKPQSLRNALNKAVPYVRNNPDKLHLFVDNGSLVATGASSMSWEYRYTLNVVIEDFSGDQNLLMAPVLLWLSASQPDAINNPELREKLFTFDVDILRNDVCDISLNLQLTERVLVNTDGSVSSVEAVTEPDEPEEMWTVKRG</sequence>
<accession>A0A656IA01</accession>
<dbReference type="AlphaFoldDB" id="A0A656IA01"/>
<protein>
    <submittedName>
        <fullName evidence="1">P2 phage tail completion protein R</fullName>
    </submittedName>
</protein>
<dbReference type="Proteomes" id="UP000014535">
    <property type="component" value="Unassembled WGS sequence"/>
</dbReference>
<proteinExistence type="predicted"/>
<comment type="caution">
    <text evidence="1">The sequence shown here is derived from an EMBL/GenBank/DDBJ whole genome shotgun (WGS) entry which is preliminary data.</text>
</comment>
<organism evidence="1 2">
    <name type="scientific">Salmonella enteritidis (strain 2009K0958)</name>
    <dbReference type="NCBI Taxonomy" id="1192586"/>
    <lineage>
        <taxon>Bacteria</taxon>
        <taxon>Pseudomonadati</taxon>
        <taxon>Pseudomonadota</taxon>
        <taxon>Gammaproteobacteria</taxon>
        <taxon>Enterobacterales</taxon>
        <taxon>Enterobacteriaceae</taxon>
        <taxon>Salmonella</taxon>
    </lineage>
</organism>
<dbReference type="EMBL" id="ATFT01000100">
    <property type="protein sequence ID" value="EPI64914.1"/>
    <property type="molecule type" value="Genomic_DNA"/>
</dbReference>
<name>A0A656IA01_SALE2</name>
<evidence type="ECO:0000313" key="2">
    <source>
        <dbReference type="Proteomes" id="UP000014535"/>
    </source>
</evidence>
<evidence type="ECO:0000313" key="1">
    <source>
        <dbReference type="EMBL" id="EPI64914.1"/>
    </source>
</evidence>
<gene>
    <name evidence="1" type="ORF">A673_04165</name>
</gene>